<comment type="caution">
    <text evidence="1">The sequence shown here is derived from an EMBL/GenBank/DDBJ whole genome shotgun (WGS) entry which is preliminary data.</text>
</comment>
<name>A0A329MN98_9BACL</name>
<evidence type="ECO:0000313" key="1">
    <source>
        <dbReference type="EMBL" id="RAV21345.1"/>
    </source>
</evidence>
<dbReference type="Proteomes" id="UP000250369">
    <property type="component" value="Unassembled WGS sequence"/>
</dbReference>
<dbReference type="AlphaFoldDB" id="A0A329MN98"/>
<dbReference type="EMBL" id="QMFB01000005">
    <property type="protein sequence ID" value="RAV21345.1"/>
    <property type="molecule type" value="Genomic_DNA"/>
</dbReference>
<protein>
    <recommendedName>
        <fullName evidence="3">Alkaline phosphatase family protein</fullName>
    </recommendedName>
</protein>
<keyword evidence="2" id="KW-1185">Reference proteome</keyword>
<dbReference type="PANTHER" id="PTHR10151:SF120">
    <property type="entry name" value="BIS(5'-ADENOSYL)-TRIPHOSPHATASE"/>
    <property type="match status" value="1"/>
</dbReference>
<dbReference type="InterPro" id="IPR017850">
    <property type="entry name" value="Alkaline_phosphatase_core_sf"/>
</dbReference>
<dbReference type="SUPFAM" id="SSF53649">
    <property type="entry name" value="Alkaline phosphatase-like"/>
    <property type="match status" value="1"/>
</dbReference>
<sequence length="441" mass="49796">MHKEHTELPRVLIVSIDGLGYSNWNRSDVPMPNLKKLAKRGAEAGMRSITPSATWAIHTSIVCGTFPRKHGVLGNWVVDRETNLVGEHFGERMYPKEESVHGLTIYDAVKKIGGTTAALCWPKTWGAEGLDFVIPECYEQDRMEAGSTSSLWNELVEMGLPMHMYAPWSKDHARGQMQDWLTTEIAKHIIRRHSPNLLLVHYLLPDSYQHDYGTRSNELDWSLTYIDERIGELLQELEASGGLEETYVVVMSDHGFADAVRTFYPNVMFKQQGWFDEEFPERSKAVAVSNGGSGYAYLLEQDPEEREKLREQVRSRLKSMEGIRLVVEDDAEFAKWGLPAVGEHSRFKPDFAFDMHLDWFVNFGHQGSEVTAERSKFTGMHGYFADRDEMKACFVAAGPGIEPGNRLPDIELVDVAPTIAGWFGIAMPDADGKKLQLGRKG</sequence>
<dbReference type="PANTHER" id="PTHR10151">
    <property type="entry name" value="ECTONUCLEOTIDE PYROPHOSPHATASE/PHOSPHODIESTERASE"/>
    <property type="match status" value="1"/>
</dbReference>
<organism evidence="1 2">
    <name type="scientific">Paenibacillus contaminans</name>
    <dbReference type="NCBI Taxonomy" id="450362"/>
    <lineage>
        <taxon>Bacteria</taxon>
        <taxon>Bacillati</taxon>
        <taxon>Bacillota</taxon>
        <taxon>Bacilli</taxon>
        <taxon>Bacillales</taxon>
        <taxon>Paenibacillaceae</taxon>
        <taxon>Paenibacillus</taxon>
    </lineage>
</organism>
<dbReference type="InterPro" id="IPR002591">
    <property type="entry name" value="Phosphodiest/P_Trfase"/>
</dbReference>
<dbReference type="RefSeq" id="WP_113031049.1">
    <property type="nucleotide sequence ID" value="NZ_QMFB01000005.1"/>
</dbReference>
<accession>A0A329MN98</accession>
<evidence type="ECO:0000313" key="2">
    <source>
        <dbReference type="Proteomes" id="UP000250369"/>
    </source>
</evidence>
<evidence type="ECO:0008006" key="3">
    <source>
        <dbReference type="Google" id="ProtNLM"/>
    </source>
</evidence>
<dbReference type="CDD" id="cd16018">
    <property type="entry name" value="Enpp"/>
    <property type="match status" value="1"/>
</dbReference>
<dbReference type="GO" id="GO:0016787">
    <property type="term" value="F:hydrolase activity"/>
    <property type="evidence" value="ECO:0007669"/>
    <property type="project" value="UniProtKB-ARBA"/>
</dbReference>
<dbReference type="Pfam" id="PF01663">
    <property type="entry name" value="Phosphodiest"/>
    <property type="match status" value="1"/>
</dbReference>
<dbReference type="Gene3D" id="3.40.720.10">
    <property type="entry name" value="Alkaline Phosphatase, subunit A"/>
    <property type="match status" value="1"/>
</dbReference>
<reference evidence="1 2" key="1">
    <citation type="journal article" date="2009" name="Int. J. Syst. Evol. Microbiol.">
        <title>Paenibacillus contaminans sp. nov., isolated from a contaminated laboratory plate.</title>
        <authorList>
            <person name="Chou J.H."/>
            <person name="Lee J.H."/>
            <person name="Lin M.C."/>
            <person name="Chang P.S."/>
            <person name="Arun A.B."/>
            <person name="Young C.C."/>
            <person name="Chen W.M."/>
        </authorList>
    </citation>
    <scope>NUCLEOTIDE SEQUENCE [LARGE SCALE GENOMIC DNA]</scope>
    <source>
        <strain evidence="1 2">CKOBP-6</strain>
    </source>
</reference>
<gene>
    <name evidence="1" type="ORF">DQG23_11875</name>
</gene>
<dbReference type="OrthoDB" id="9779418at2"/>
<proteinExistence type="predicted"/>